<dbReference type="RefSeq" id="WP_212142408.1">
    <property type="nucleotide sequence ID" value="NZ_JAGSSW010000009.1"/>
</dbReference>
<dbReference type="Proteomes" id="UP000682951">
    <property type="component" value="Unassembled WGS sequence"/>
</dbReference>
<dbReference type="SUPFAM" id="SSF56935">
    <property type="entry name" value="Porins"/>
    <property type="match status" value="1"/>
</dbReference>
<keyword evidence="1" id="KW-0732">Signal</keyword>
<protein>
    <submittedName>
        <fullName evidence="2">Major outer membrane protein</fullName>
    </submittedName>
</protein>
<keyword evidence="3" id="KW-1185">Reference proteome</keyword>
<dbReference type="EMBL" id="JAGSSW010000009">
    <property type="protein sequence ID" value="MBR8464553.1"/>
    <property type="molecule type" value="Genomic_DNA"/>
</dbReference>
<dbReference type="Pfam" id="PF05538">
    <property type="entry name" value="Campylo_MOMP"/>
    <property type="match status" value="1"/>
</dbReference>
<proteinExistence type="predicted"/>
<dbReference type="Gene3D" id="2.40.160.10">
    <property type="entry name" value="Porin"/>
    <property type="match status" value="1"/>
</dbReference>
<accession>A0ABS5HJX0</accession>
<sequence length="402" mass="43683">MKLTKISLAALIALGAFSSVASATPLEEAIKNVDVSGMARYRYTNTRERAGGHSGSESGHGFKIITDFKAAIDDNFFGVLGLRYNATDDSGSGHMGTNKTNTDSTFNVYKAYLGYTIGKTTVIAGKQDLGTFFDDDAIGTGIKILNQDIEGLTLAAVAFDALENLDGETDGDLFKTVREAGYDAGNLYGAAIIGSYDPISFQLWYATVTNAADLIGVELVGSFDITDDVNVGFTGQYINNNADSKLKGTAGYNDGNYYAFELSTGLYGADLSAGYIGWKAKDYGATSFSIEDKGHLIAPGEQLFSDEAEGTDYTFAKGKGDFWFVTLGYGYDKFYGGVDYINGKVKLSADDKIEYEEIMPKVSYQYNKKLKFSSFYSFLTKDVKGEGETKQEKLRFEAKYSF</sequence>
<feature type="signal peptide" evidence="1">
    <location>
        <begin position="1"/>
        <end position="23"/>
    </location>
</feature>
<reference evidence="2 3" key="1">
    <citation type="submission" date="2021-04" db="EMBL/GenBank/DDBJ databases">
        <title>Molecular and phenotypic characterization and identification of bacterial isolates recovered from the Anatolian ground squirrels (Spermophilus xanthoprymnus) and which have the potential to form a new species in the Campylobacter genus.</title>
        <authorList>
            <person name="Aydin F."/>
            <person name="Abay S."/>
            <person name="Kayman T."/>
            <person name="Karakaya E."/>
            <person name="Mustak H.K."/>
            <person name="Mustak I.B."/>
            <person name="Bilgin N."/>
            <person name="Duzler A."/>
            <person name="Sahin O."/>
            <person name="Guran O."/>
            <person name="Saticioglu I.B."/>
        </authorList>
    </citation>
    <scope>NUCLEOTIDE SEQUENCE [LARGE SCALE GENOMIC DNA]</scope>
    <source>
        <strain evidence="3">faydin-G24</strain>
    </source>
</reference>
<comment type="caution">
    <text evidence="2">The sequence shown here is derived from an EMBL/GenBank/DDBJ whole genome shotgun (WGS) entry which is preliminary data.</text>
</comment>
<evidence type="ECO:0000313" key="2">
    <source>
        <dbReference type="EMBL" id="MBR8464553.1"/>
    </source>
</evidence>
<gene>
    <name evidence="2" type="ORF">KDD93_08250</name>
</gene>
<dbReference type="InterPro" id="IPR023614">
    <property type="entry name" value="Porin_dom_sf"/>
</dbReference>
<evidence type="ECO:0000313" key="3">
    <source>
        <dbReference type="Proteomes" id="UP000682951"/>
    </source>
</evidence>
<organism evidence="2 3">
    <name type="scientific">Campylobacter anatolicus</name>
    <dbReference type="NCBI Taxonomy" id="2829105"/>
    <lineage>
        <taxon>Bacteria</taxon>
        <taxon>Pseudomonadati</taxon>
        <taxon>Campylobacterota</taxon>
        <taxon>Epsilonproteobacteria</taxon>
        <taxon>Campylobacterales</taxon>
        <taxon>Campylobacteraceae</taxon>
        <taxon>Campylobacter</taxon>
    </lineage>
</organism>
<feature type="chain" id="PRO_5046582893" evidence="1">
    <location>
        <begin position="24"/>
        <end position="402"/>
    </location>
</feature>
<name>A0ABS5HJX0_9BACT</name>
<evidence type="ECO:0000256" key="1">
    <source>
        <dbReference type="SAM" id="SignalP"/>
    </source>
</evidence>
<dbReference type="InterPro" id="IPR008439">
    <property type="entry name" value="Campylo_MOMP"/>
</dbReference>